<dbReference type="InterPro" id="IPR006905">
    <property type="entry name" value="Flavin_halogenase"/>
</dbReference>
<dbReference type="PANTHER" id="PTHR43747:SF4">
    <property type="entry name" value="FLAVIN-DEPENDENT TRYPTOPHAN HALOGENASE"/>
    <property type="match status" value="1"/>
</dbReference>
<feature type="binding site" evidence="2">
    <location>
        <position position="342"/>
    </location>
    <ligand>
        <name>L-tryptophan</name>
        <dbReference type="ChEBI" id="CHEBI:57912"/>
    </ligand>
</feature>
<feature type="active site" evidence="1">
    <location>
        <position position="79"/>
    </location>
</feature>
<evidence type="ECO:0000256" key="1">
    <source>
        <dbReference type="PIRSR" id="PIRSR011396-1"/>
    </source>
</evidence>
<keyword evidence="4" id="KW-1185">Reference proteome</keyword>
<dbReference type="PANTHER" id="PTHR43747">
    <property type="entry name" value="FAD-BINDING PROTEIN"/>
    <property type="match status" value="1"/>
</dbReference>
<evidence type="ECO:0000313" key="4">
    <source>
        <dbReference type="Proteomes" id="UP001165413"/>
    </source>
</evidence>
<evidence type="ECO:0000313" key="3">
    <source>
        <dbReference type="EMBL" id="MCP3429063.1"/>
    </source>
</evidence>
<dbReference type="InterPro" id="IPR036188">
    <property type="entry name" value="FAD/NAD-bd_sf"/>
</dbReference>
<dbReference type="RefSeq" id="WP_254100978.1">
    <property type="nucleotide sequence ID" value="NZ_JANATA010000014.1"/>
</dbReference>
<dbReference type="InterPro" id="IPR033856">
    <property type="entry name" value="Trp_halogen"/>
</dbReference>
<dbReference type="SUPFAM" id="SSF51905">
    <property type="entry name" value="FAD/NAD(P)-binding domain"/>
    <property type="match status" value="1"/>
</dbReference>
<reference evidence="3" key="1">
    <citation type="submission" date="2022-07" db="EMBL/GenBank/DDBJ databases">
        <title>Characterization of the Novel Bacterium Alteromonas immobilis LMIT006 and Alteromonas gregis LMIT007.</title>
        <authorList>
            <person name="Lin X."/>
        </authorList>
    </citation>
    <scope>NUCLEOTIDE SEQUENCE</scope>
    <source>
        <strain evidence="3">LMIT007</strain>
    </source>
</reference>
<protein>
    <submittedName>
        <fullName evidence="3">Tryptophan 7-halogenase</fullName>
    </submittedName>
</protein>
<dbReference type="AlphaFoldDB" id="A0AA41X2Z8"/>
<feature type="binding site" evidence="2">
    <location>
        <position position="79"/>
    </location>
    <ligand>
        <name>7-chloro-L-tryptophan</name>
        <dbReference type="ChEBI" id="CHEBI:58713"/>
    </ligand>
</feature>
<dbReference type="InterPro" id="IPR050816">
    <property type="entry name" value="Flavin-dep_Halogenase_NPB"/>
</dbReference>
<sequence>MSQTPHRIVILGGGTAGWMTANLFAHRWQNRNIEIVLVEAPDIGIIGVGEGSTPTLRRFFSDLGIAEHEWMPFCNATYKVNIKFNDWSPESGVASYSHPFISQLDAFSERAFYTNSMTRRLGLNVETSPDKFLFNGWLSHNNLAPITPPNFPFKIEYGYHFDSGLLGQFLCDRAKQHGVVHIQANVEHALLGSQGEISHLVCSDHENIHADFFVDCSGFESLLLQKTLDVEFESFKSNLFNDSAVVFPTEALAEPPVFTEATALSCGWAWRIPLTHRTGNGYVFASDFMEPEEAEKEFRHHLGIKDDVAARHLKMRVGQVKEHWSKNCLGLGLASGFIEPLEATALHLVQTTVEIFMDEYENGNFGTQQQGIFNEMITERFERVRDYIVAHYKLNTRTDTDYWRENRENNHLSESLLQILDVWFRKGDINQEIHRQQLATHFGSTSWHCLLAGYGAFPELAKKQPGRGDLYYEKELPQLFTGCIMNFQTHMEALQKMREIQ</sequence>
<feature type="binding site" evidence="2">
    <location>
        <position position="186"/>
    </location>
    <ligand>
        <name>FAD</name>
        <dbReference type="ChEBI" id="CHEBI:57692"/>
    </ligand>
</feature>
<feature type="binding site" evidence="2">
    <location>
        <begin position="13"/>
        <end position="16"/>
    </location>
    <ligand>
        <name>FAD</name>
        <dbReference type="ChEBI" id="CHEBI:57692"/>
    </ligand>
</feature>
<keyword evidence="2" id="KW-0547">Nucleotide-binding</keyword>
<dbReference type="PIRSF" id="PIRSF011396">
    <property type="entry name" value="Trp_halogenase"/>
    <property type="match status" value="1"/>
</dbReference>
<dbReference type="Gene3D" id="3.50.50.60">
    <property type="entry name" value="FAD/NAD(P)-binding domain"/>
    <property type="match status" value="1"/>
</dbReference>
<dbReference type="GO" id="GO:0004497">
    <property type="term" value="F:monooxygenase activity"/>
    <property type="evidence" value="ECO:0007669"/>
    <property type="project" value="InterPro"/>
</dbReference>
<name>A0AA41X2Z8_9ALTE</name>
<comment type="caution">
    <text evidence="3">The sequence shown here is derived from an EMBL/GenBank/DDBJ whole genome shotgun (WGS) entry which is preliminary data.</text>
</comment>
<dbReference type="Proteomes" id="UP001165413">
    <property type="component" value="Unassembled WGS sequence"/>
</dbReference>
<accession>A0AA41X2Z8</accession>
<keyword evidence="2" id="KW-0285">Flavoprotein</keyword>
<evidence type="ECO:0000256" key="2">
    <source>
        <dbReference type="PIRSR" id="PIRSR011396-2"/>
    </source>
</evidence>
<gene>
    <name evidence="3" type="ORF">NLF92_08920</name>
</gene>
<dbReference type="Pfam" id="PF04820">
    <property type="entry name" value="Trp_halogenase"/>
    <property type="match status" value="1"/>
</dbReference>
<organism evidence="3 4">
    <name type="scientific">Opacimonas viscosa</name>
    <dbReference type="NCBI Taxonomy" id="2961944"/>
    <lineage>
        <taxon>Bacteria</taxon>
        <taxon>Pseudomonadati</taxon>
        <taxon>Pseudomonadota</taxon>
        <taxon>Gammaproteobacteria</taxon>
        <taxon>Alteromonadales</taxon>
        <taxon>Alteromonadaceae</taxon>
        <taxon>Opacimonas</taxon>
    </lineage>
</organism>
<dbReference type="EMBL" id="JANATA010000014">
    <property type="protein sequence ID" value="MCP3429063.1"/>
    <property type="molecule type" value="Genomic_DNA"/>
</dbReference>
<feature type="binding site" evidence="2">
    <location>
        <position position="333"/>
    </location>
    <ligand>
        <name>FAD</name>
        <dbReference type="ChEBI" id="CHEBI:57692"/>
    </ligand>
</feature>
<dbReference type="GO" id="GO:0000166">
    <property type="term" value="F:nucleotide binding"/>
    <property type="evidence" value="ECO:0007669"/>
    <property type="project" value="UniProtKB-KW"/>
</dbReference>
<keyword evidence="2" id="KW-0274">FAD</keyword>
<proteinExistence type="predicted"/>